<dbReference type="AlphaFoldDB" id="A0A5C5WYM0"/>
<reference evidence="1 2" key="1">
    <citation type="submission" date="2019-02" db="EMBL/GenBank/DDBJ databases">
        <title>Deep-cultivation of Planctomycetes and their phenomic and genomic characterization uncovers novel biology.</title>
        <authorList>
            <person name="Wiegand S."/>
            <person name="Jogler M."/>
            <person name="Boedeker C."/>
            <person name="Pinto D."/>
            <person name="Vollmers J."/>
            <person name="Rivas-Marin E."/>
            <person name="Kohn T."/>
            <person name="Peeters S.H."/>
            <person name="Heuer A."/>
            <person name="Rast P."/>
            <person name="Oberbeckmann S."/>
            <person name="Bunk B."/>
            <person name="Jeske O."/>
            <person name="Meyerdierks A."/>
            <person name="Storesund J.E."/>
            <person name="Kallscheuer N."/>
            <person name="Luecker S."/>
            <person name="Lage O.M."/>
            <person name="Pohl T."/>
            <person name="Merkel B.J."/>
            <person name="Hornburger P."/>
            <person name="Mueller R.-W."/>
            <person name="Bruemmer F."/>
            <person name="Labrenz M."/>
            <person name="Spormann A.M."/>
            <person name="Op Den Camp H."/>
            <person name="Overmann J."/>
            <person name="Amann R."/>
            <person name="Jetten M.S.M."/>
            <person name="Mascher T."/>
            <person name="Medema M.H."/>
            <person name="Devos D.P."/>
            <person name="Kaster A.-K."/>
            <person name="Ovreas L."/>
            <person name="Rohde M."/>
            <person name="Galperin M.Y."/>
            <person name="Jogler C."/>
        </authorList>
    </citation>
    <scope>NUCLEOTIDE SEQUENCE [LARGE SCALE GENOMIC DNA]</scope>
    <source>
        <strain evidence="1 2">CA85</strain>
    </source>
</reference>
<gene>
    <name evidence="1" type="ORF">CA85_49420</name>
</gene>
<name>A0A5C5WYM0_9BACT</name>
<evidence type="ECO:0000313" key="1">
    <source>
        <dbReference type="EMBL" id="TWT55369.1"/>
    </source>
</evidence>
<keyword evidence="2" id="KW-1185">Reference proteome</keyword>
<dbReference type="RefSeq" id="WP_146393809.1">
    <property type="nucleotide sequence ID" value="NZ_SJPK01000026.1"/>
</dbReference>
<comment type="caution">
    <text evidence="1">The sequence shown here is derived from an EMBL/GenBank/DDBJ whole genome shotgun (WGS) entry which is preliminary data.</text>
</comment>
<dbReference type="EMBL" id="SJPK01000026">
    <property type="protein sequence ID" value="TWT55369.1"/>
    <property type="molecule type" value="Genomic_DNA"/>
</dbReference>
<organism evidence="1 2">
    <name type="scientific">Allorhodopirellula solitaria</name>
    <dbReference type="NCBI Taxonomy" id="2527987"/>
    <lineage>
        <taxon>Bacteria</taxon>
        <taxon>Pseudomonadati</taxon>
        <taxon>Planctomycetota</taxon>
        <taxon>Planctomycetia</taxon>
        <taxon>Pirellulales</taxon>
        <taxon>Pirellulaceae</taxon>
        <taxon>Allorhodopirellula</taxon>
    </lineage>
</organism>
<proteinExistence type="predicted"/>
<dbReference type="Proteomes" id="UP000318053">
    <property type="component" value="Unassembled WGS sequence"/>
</dbReference>
<accession>A0A5C5WYM0</accession>
<evidence type="ECO:0000313" key="2">
    <source>
        <dbReference type="Proteomes" id="UP000318053"/>
    </source>
</evidence>
<sequence length="107" mass="12148">MDTFVGNMQIAPEYLEQREFEEFVDECVVTSDSSDANASMKQQQIAVLAIFRGRLILALDQVLPRAATQQSVWAEQVKASRLVLNHRGTDSEFHAQCSKGYRKITKR</sequence>
<protein>
    <submittedName>
        <fullName evidence="1">Uncharacterized protein</fullName>
    </submittedName>
</protein>